<keyword evidence="1" id="KW-0472">Membrane</keyword>
<organism evidence="2 3">
    <name type="scientific">Clostridium algidicarnis DSM 15099</name>
    <dbReference type="NCBI Taxonomy" id="1121295"/>
    <lineage>
        <taxon>Bacteria</taxon>
        <taxon>Bacillati</taxon>
        <taxon>Bacillota</taxon>
        <taxon>Clostridia</taxon>
        <taxon>Eubacteriales</taxon>
        <taxon>Clostridiaceae</taxon>
        <taxon>Clostridium</taxon>
    </lineage>
</organism>
<accession>A0A2S6FYB9</accession>
<comment type="caution">
    <text evidence="2">The sequence shown here is derived from an EMBL/GenBank/DDBJ whole genome shotgun (WGS) entry which is preliminary data.</text>
</comment>
<dbReference type="Proteomes" id="UP000239863">
    <property type="component" value="Unassembled WGS sequence"/>
</dbReference>
<evidence type="ECO:0000313" key="3">
    <source>
        <dbReference type="Proteomes" id="UP000239863"/>
    </source>
</evidence>
<dbReference type="EMBL" id="PTIS01000006">
    <property type="protein sequence ID" value="PPK48612.1"/>
    <property type="molecule type" value="Genomic_DNA"/>
</dbReference>
<feature type="transmembrane region" description="Helical" evidence="1">
    <location>
        <begin position="167"/>
        <end position="190"/>
    </location>
</feature>
<name>A0A2S6FYB9_9CLOT</name>
<gene>
    <name evidence="2" type="ORF">BD821_106134</name>
</gene>
<feature type="transmembrane region" description="Helical" evidence="1">
    <location>
        <begin position="36"/>
        <end position="55"/>
    </location>
</feature>
<dbReference type="OrthoDB" id="1906622at2"/>
<evidence type="ECO:0000256" key="1">
    <source>
        <dbReference type="SAM" id="Phobius"/>
    </source>
</evidence>
<dbReference type="RefSeq" id="WP_104409748.1">
    <property type="nucleotide sequence ID" value="NZ_PTIS01000006.1"/>
</dbReference>
<keyword evidence="1" id="KW-0812">Transmembrane</keyword>
<feature type="transmembrane region" description="Helical" evidence="1">
    <location>
        <begin position="87"/>
        <end position="106"/>
    </location>
</feature>
<feature type="transmembrane region" description="Helical" evidence="1">
    <location>
        <begin position="62"/>
        <end position="81"/>
    </location>
</feature>
<feature type="transmembrane region" description="Helical" evidence="1">
    <location>
        <begin position="12"/>
        <end position="30"/>
    </location>
</feature>
<feature type="transmembrane region" description="Helical" evidence="1">
    <location>
        <begin position="197"/>
        <end position="216"/>
    </location>
</feature>
<sequence length="217" mass="24797">MPNLKEKLIESIIHSIIIMIISLFITYIIIMNSYNIFWMSFFSFIGVIFLIIYIRKPYKKEYLVINSWLCMIFIIFIGSLIGKFIPLSTLIVLSIGIPIVDIISFTKAGSKTANAKVMANKNSMAKLIVYGKSFKNNNPIPTKGLGDFLFYTILLSGIYKLSSDFNFILYGAGLIFLGCTINWIIVCFIYNKKWYKGFPATFIPLISVLPLFLKLMK</sequence>
<keyword evidence="1" id="KW-1133">Transmembrane helix</keyword>
<proteinExistence type="predicted"/>
<evidence type="ECO:0000313" key="2">
    <source>
        <dbReference type="EMBL" id="PPK48612.1"/>
    </source>
</evidence>
<dbReference type="AlphaFoldDB" id="A0A2S6FYB9"/>
<protein>
    <submittedName>
        <fullName evidence="2">Uncharacterized protein</fullName>
    </submittedName>
</protein>
<reference evidence="2 3" key="1">
    <citation type="submission" date="2018-02" db="EMBL/GenBank/DDBJ databases">
        <title>Genomic Encyclopedia of Archaeal and Bacterial Type Strains, Phase II (KMG-II): from individual species to whole genera.</title>
        <authorList>
            <person name="Goeker M."/>
        </authorList>
    </citation>
    <scope>NUCLEOTIDE SEQUENCE [LARGE SCALE GENOMIC DNA]</scope>
    <source>
        <strain evidence="2 3">DSM 15099</strain>
    </source>
</reference>